<feature type="domain" description="FHA" evidence="1">
    <location>
        <begin position="216"/>
        <end position="259"/>
    </location>
</feature>
<organism evidence="3 4">
    <name type="scientific">Diaphorobacter limosus</name>
    <dbReference type="NCBI Taxonomy" id="3036128"/>
    <lineage>
        <taxon>Bacteria</taxon>
        <taxon>Pseudomonadati</taxon>
        <taxon>Pseudomonadota</taxon>
        <taxon>Betaproteobacteria</taxon>
        <taxon>Burkholderiales</taxon>
        <taxon>Comamonadaceae</taxon>
        <taxon>Diaphorobacter</taxon>
    </lineage>
</organism>
<reference evidence="3 4" key="1">
    <citation type="submission" date="2023-03" db="EMBL/GenBank/DDBJ databases">
        <title>Diaphorobacter basophil sp. nov., isolated from a sewage-treatment plant.</title>
        <authorList>
            <person name="Yang K."/>
        </authorList>
    </citation>
    <scope>NUCLEOTIDE SEQUENCE [LARGE SCALE GENOMIC DNA]</scope>
    <source>
        <strain evidence="3 4">Y-1</strain>
    </source>
</reference>
<dbReference type="SUPFAM" id="SSF55073">
    <property type="entry name" value="Nucleotide cyclase"/>
    <property type="match status" value="1"/>
</dbReference>
<dbReference type="Pfam" id="PF00211">
    <property type="entry name" value="Guanylate_cyc"/>
    <property type="match status" value="1"/>
</dbReference>
<dbReference type="Gene3D" id="3.30.70.1230">
    <property type="entry name" value="Nucleotide cyclase"/>
    <property type="match status" value="1"/>
</dbReference>
<accession>A0ABZ0J8Q9</accession>
<dbReference type="PANTHER" id="PTHR43081:SF1">
    <property type="entry name" value="ADENYLATE CYCLASE, TERMINAL-DIFFERENTIATION SPECIFIC"/>
    <property type="match status" value="1"/>
</dbReference>
<proteinExistence type="predicted"/>
<name>A0ABZ0J8Q9_9BURK</name>
<dbReference type="Gene3D" id="2.60.200.20">
    <property type="match status" value="1"/>
</dbReference>
<evidence type="ECO:0000259" key="1">
    <source>
        <dbReference type="PROSITE" id="PS50006"/>
    </source>
</evidence>
<keyword evidence="4" id="KW-1185">Reference proteome</keyword>
<dbReference type="SUPFAM" id="SSF49879">
    <property type="entry name" value="SMAD/FHA domain"/>
    <property type="match status" value="1"/>
</dbReference>
<dbReference type="InterPro" id="IPR050697">
    <property type="entry name" value="Adenylyl/Guanylyl_Cyclase_3/4"/>
</dbReference>
<dbReference type="EMBL" id="CP136921">
    <property type="protein sequence ID" value="WOO33517.1"/>
    <property type="molecule type" value="Genomic_DNA"/>
</dbReference>
<evidence type="ECO:0000313" key="3">
    <source>
        <dbReference type="EMBL" id="WOO33517.1"/>
    </source>
</evidence>
<dbReference type="Pfam" id="PF00498">
    <property type="entry name" value="FHA"/>
    <property type="match status" value="1"/>
</dbReference>
<sequence>MSSSTTVVFADMAGSTALFETLGNEQAAALVTRLTQGIGVCVQDHGGRVIKKLGDGVLGVFAQPGQAVAASVALMREHRQWLQSQPQALRVAIHVGLASGEVVEVDGDCYGDAVNVAARLCDLAGGAEVWATQAVVAGLVPARGVGFIRLGHVEVRGKAEAQVMYQVEWREDAEADCTMHSDLMSELNRIDDQPVAEIQLSGPGGQRLRASSGSPVQLGRAADSDLCLIDPRVSRVHARLEWRQGAFVLTDLSSFGTWVRFAGSETAVQLRRDNCLLHGSGEIALGVSFADGNAPIIGFQVSDSGTRPV</sequence>
<dbReference type="InterPro" id="IPR001054">
    <property type="entry name" value="A/G_cyclase"/>
</dbReference>
<evidence type="ECO:0000313" key="4">
    <source>
        <dbReference type="Proteomes" id="UP001303211"/>
    </source>
</evidence>
<dbReference type="Proteomes" id="UP001303211">
    <property type="component" value="Chromosome"/>
</dbReference>
<dbReference type="InterPro" id="IPR000253">
    <property type="entry name" value="FHA_dom"/>
</dbReference>
<dbReference type="InterPro" id="IPR029787">
    <property type="entry name" value="Nucleotide_cyclase"/>
</dbReference>
<dbReference type="CDD" id="cd07302">
    <property type="entry name" value="CHD"/>
    <property type="match status" value="1"/>
</dbReference>
<protein>
    <submittedName>
        <fullName evidence="3">Adenylate/guanylate cyclase domain-containing protein</fullName>
    </submittedName>
</protein>
<dbReference type="PROSITE" id="PS50125">
    <property type="entry name" value="GUANYLATE_CYCLASE_2"/>
    <property type="match status" value="1"/>
</dbReference>
<evidence type="ECO:0000259" key="2">
    <source>
        <dbReference type="PROSITE" id="PS50125"/>
    </source>
</evidence>
<feature type="domain" description="Guanylate cyclase" evidence="2">
    <location>
        <begin position="6"/>
        <end position="121"/>
    </location>
</feature>
<dbReference type="PANTHER" id="PTHR43081">
    <property type="entry name" value="ADENYLATE CYCLASE, TERMINAL-DIFFERENTIATION SPECIFIC-RELATED"/>
    <property type="match status" value="1"/>
</dbReference>
<gene>
    <name evidence="3" type="ORF">P4826_05405</name>
</gene>
<dbReference type="PROSITE" id="PS50006">
    <property type="entry name" value="FHA_DOMAIN"/>
    <property type="match status" value="1"/>
</dbReference>
<dbReference type="CDD" id="cd00060">
    <property type="entry name" value="FHA"/>
    <property type="match status" value="1"/>
</dbReference>
<dbReference type="InterPro" id="IPR008984">
    <property type="entry name" value="SMAD_FHA_dom_sf"/>
</dbReference>
<dbReference type="RefSeq" id="WP_317702883.1">
    <property type="nucleotide sequence ID" value="NZ_CP136921.1"/>
</dbReference>
<dbReference type="SMART" id="SM00240">
    <property type="entry name" value="FHA"/>
    <property type="match status" value="1"/>
</dbReference>